<evidence type="ECO:0000313" key="2">
    <source>
        <dbReference type="Proteomes" id="UP001281147"/>
    </source>
</evidence>
<name>A0ACC3NUD3_9PEZI</name>
<accession>A0ACC3NUD3</accession>
<dbReference type="EMBL" id="JAUTXU010000009">
    <property type="protein sequence ID" value="KAK3723411.1"/>
    <property type="molecule type" value="Genomic_DNA"/>
</dbReference>
<sequence length="187" mass="20064">MTEASPYIAYSRLNETLPHGATGPLLPGMEVMLKLANGDDAPEGGPGDLCTIPKEGILSIVGRTKELIKYKGFQISPVELEAYLGPHPLDTRGAVGAVYDAVQMTEVPIAYVVLADANATQAERKRALQEIHAAVDKQVSGYKSLRGGVWEVTELRPNATGKFVRRDLHKGKTGLGSLDDGDRLAKL</sequence>
<reference evidence="1" key="1">
    <citation type="submission" date="2023-07" db="EMBL/GenBank/DDBJ databases">
        <title>Black Yeasts Isolated from many extreme environments.</title>
        <authorList>
            <person name="Coleine C."/>
            <person name="Stajich J.E."/>
            <person name="Selbmann L."/>
        </authorList>
    </citation>
    <scope>NUCLEOTIDE SEQUENCE</scope>
    <source>
        <strain evidence="1">CCFEE 5714</strain>
    </source>
</reference>
<gene>
    <name evidence="1" type="ORF">LTR37_001663</name>
</gene>
<keyword evidence="2" id="KW-1185">Reference proteome</keyword>
<proteinExistence type="predicted"/>
<organism evidence="1 2">
    <name type="scientific">Vermiconidia calcicola</name>
    <dbReference type="NCBI Taxonomy" id="1690605"/>
    <lineage>
        <taxon>Eukaryota</taxon>
        <taxon>Fungi</taxon>
        <taxon>Dikarya</taxon>
        <taxon>Ascomycota</taxon>
        <taxon>Pezizomycotina</taxon>
        <taxon>Dothideomycetes</taxon>
        <taxon>Dothideomycetidae</taxon>
        <taxon>Mycosphaerellales</taxon>
        <taxon>Extremaceae</taxon>
        <taxon>Vermiconidia</taxon>
    </lineage>
</organism>
<comment type="caution">
    <text evidence="1">The sequence shown here is derived from an EMBL/GenBank/DDBJ whole genome shotgun (WGS) entry which is preliminary data.</text>
</comment>
<dbReference type="Proteomes" id="UP001281147">
    <property type="component" value="Unassembled WGS sequence"/>
</dbReference>
<protein>
    <submittedName>
        <fullName evidence="1">Uncharacterized protein</fullName>
    </submittedName>
</protein>
<evidence type="ECO:0000313" key="1">
    <source>
        <dbReference type="EMBL" id="KAK3723411.1"/>
    </source>
</evidence>